<dbReference type="GeneID" id="20806611"/>
<evidence type="ECO:0000259" key="2">
    <source>
        <dbReference type="PROSITE" id="PS50021"/>
    </source>
</evidence>
<sequence>MDAVRPLLAPIGEGAADRTRPSCPSPETTCRPKSAKLTGTSFPKAHTVATFTPSDKLMQNTSGAVRRASLDRRHTTASLGHAGSSRRGNITADPLEEPASENDPLPQDTDPPTLVGTKAVLVDAHGRPIAGVKYNKGAMTHMKFRSVEAPASHIHPNDKKLAAKLASTTNRSEKDVRCGFCHANNMLWHLRCTFCGCCRVSDVPRMHYIVTMILSVDPNISATKLAHQLLQYAKFDGTAVEAEKKFKQATLVRSKAAMVLMTRNTDRLRWHIVRMMFMAWKKVRTEATRGDETMARLIKIKEMQTQGRLKSQVFSNWKNLTMVKWDERYAKLSIAADRRVQMSKRYVWSQWTRYIVGRLRKKCSYLKQVMMSNQDLVIAQPSDEFDQAKKIVYDLKEALVAAVDNSLATSEALTAHLREGMQDIVHIQTMLPSTAGYLVGVSNLSPIVEGFVHGQIDLLESTNTTKKDLGFTQTALDAIADRVGRFIPWDAVLQWLNLQIAYIHGRLGRKVFAPITSLQDISASLSSPKLVLHLLWHLQPSTLAEYDKLYADECEKDPLLPLSQNSAANRFVQWKLFLKVAQARIYLPDDIATRDDLMAGYFDAYYGILVYMFAMFADAAPSTSVDNIGQFAFLQMWPGLKSALQTTNAYDTDAGLREACRELVRRLRTLEDCQVKLLGIHRQLQRVLAMHRQAVLRGNVSDFCRRLKGRESMIAVALEKEELLPAVQLDYARVAKLCSVDECNLIQNVFNDQVVPLMHLFKASGGKSISEHEFYKLMSQCGLIERKNMTRAYLQIIVQASIKGDVGGVGTPDVDRFGDVDLTSTEFTEALLRVANHLHEKRPAVPLVDMVKDLMEARLMPLASAIERQGIGSFKRLLRQPDVVAVIRAHDKKLKRLFAFHASEKRGKFMTLAEFEGWLKEQRLIDALFPFPKIKQLFYAVQQDTSDSEGDLELIFAEFVEALAAVAVYRNPNPYLSLSSRLEAFLGDNL</sequence>
<name>W4GT03_APHAT</name>
<feature type="region of interest" description="Disordered" evidence="1">
    <location>
        <begin position="1"/>
        <end position="41"/>
    </location>
</feature>
<dbReference type="InterPro" id="IPR001715">
    <property type="entry name" value="CH_dom"/>
</dbReference>
<evidence type="ECO:0000256" key="1">
    <source>
        <dbReference type="SAM" id="MobiDB-lite"/>
    </source>
</evidence>
<dbReference type="VEuPathDB" id="FungiDB:H257_04615"/>
<dbReference type="EMBL" id="KI913121">
    <property type="protein sequence ID" value="ETV82837.1"/>
    <property type="molecule type" value="Genomic_DNA"/>
</dbReference>
<protein>
    <recommendedName>
        <fullName evidence="2">Calponin-homology (CH) domain-containing protein</fullName>
    </recommendedName>
</protein>
<accession>W4GT03</accession>
<reference evidence="3" key="1">
    <citation type="submission" date="2013-12" db="EMBL/GenBank/DDBJ databases">
        <title>The Genome Sequence of Aphanomyces astaci APO3.</title>
        <authorList>
            <consortium name="The Broad Institute Genomics Platform"/>
            <person name="Russ C."/>
            <person name="Tyler B."/>
            <person name="van West P."/>
            <person name="Dieguez-Uribeondo J."/>
            <person name="Young S.K."/>
            <person name="Zeng Q."/>
            <person name="Gargeya S."/>
            <person name="Fitzgerald M."/>
            <person name="Abouelleil A."/>
            <person name="Alvarado L."/>
            <person name="Chapman S.B."/>
            <person name="Gainer-Dewar J."/>
            <person name="Goldberg J."/>
            <person name="Griggs A."/>
            <person name="Gujja S."/>
            <person name="Hansen M."/>
            <person name="Howarth C."/>
            <person name="Imamovic A."/>
            <person name="Ireland A."/>
            <person name="Larimer J."/>
            <person name="McCowan C."/>
            <person name="Murphy C."/>
            <person name="Pearson M."/>
            <person name="Poon T.W."/>
            <person name="Priest M."/>
            <person name="Roberts A."/>
            <person name="Saif S."/>
            <person name="Shea T."/>
            <person name="Sykes S."/>
            <person name="Wortman J."/>
            <person name="Nusbaum C."/>
            <person name="Birren B."/>
        </authorList>
    </citation>
    <scope>NUCLEOTIDE SEQUENCE [LARGE SCALE GENOMIC DNA]</scope>
    <source>
        <strain evidence="3">APO3</strain>
    </source>
</reference>
<organism evidence="3">
    <name type="scientific">Aphanomyces astaci</name>
    <name type="common">Crayfish plague agent</name>
    <dbReference type="NCBI Taxonomy" id="112090"/>
    <lineage>
        <taxon>Eukaryota</taxon>
        <taxon>Sar</taxon>
        <taxon>Stramenopiles</taxon>
        <taxon>Oomycota</taxon>
        <taxon>Saprolegniomycetes</taxon>
        <taxon>Saprolegniales</taxon>
        <taxon>Verrucalvaceae</taxon>
        <taxon>Aphanomyces</taxon>
    </lineage>
</organism>
<proteinExistence type="predicted"/>
<gene>
    <name evidence="3" type="ORF">H257_04615</name>
</gene>
<dbReference type="RefSeq" id="XP_009827508.1">
    <property type="nucleotide sequence ID" value="XM_009829206.1"/>
</dbReference>
<feature type="compositionally biased region" description="Polar residues" evidence="1">
    <location>
        <begin position="53"/>
        <end position="63"/>
    </location>
</feature>
<feature type="domain" description="Calponin-homology (CH)" evidence="2">
    <location>
        <begin position="486"/>
        <end position="617"/>
    </location>
</feature>
<dbReference type="OrthoDB" id="66717at2759"/>
<feature type="region of interest" description="Disordered" evidence="1">
    <location>
        <begin position="53"/>
        <end position="111"/>
    </location>
</feature>
<dbReference type="AlphaFoldDB" id="W4GT03"/>
<evidence type="ECO:0000313" key="3">
    <source>
        <dbReference type="EMBL" id="ETV82837.1"/>
    </source>
</evidence>
<dbReference type="PROSITE" id="PS50021">
    <property type="entry name" value="CH"/>
    <property type="match status" value="1"/>
</dbReference>